<gene>
    <name evidence="2" type="ORF">C9I47_2280</name>
</gene>
<feature type="transmembrane region" description="Helical" evidence="1">
    <location>
        <begin position="126"/>
        <end position="143"/>
    </location>
</feature>
<keyword evidence="1" id="KW-1133">Transmembrane helix</keyword>
<keyword evidence="1" id="KW-0812">Transmembrane</keyword>
<feature type="transmembrane region" description="Helical" evidence="1">
    <location>
        <begin position="193"/>
        <end position="213"/>
    </location>
</feature>
<keyword evidence="3" id="KW-1185">Reference proteome</keyword>
<proteinExistence type="predicted"/>
<dbReference type="Proteomes" id="UP000249447">
    <property type="component" value="Chromosome"/>
</dbReference>
<dbReference type="EMBL" id="CP029843">
    <property type="protein sequence ID" value="AWV07963.1"/>
    <property type="molecule type" value="Genomic_DNA"/>
</dbReference>
<evidence type="ECO:0000256" key="1">
    <source>
        <dbReference type="SAM" id="Phobius"/>
    </source>
</evidence>
<feature type="transmembrane region" description="Helical" evidence="1">
    <location>
        <begin position="92"/>
        <end position="114"/>
    </location>
</feature>
<feature type="transmembrane region" description="Helical" evidence="1">
    <location>
        <begin position="60"/>
        <end position="80"/>
    </location>
</feature>
<dbReference type="AlphaFoldDB" id="A0A2U9T5Z7"/>
<keyword evidence="1" id="KW-0472">Membrane</keyword>
<dbReference type="KEGG" id="lmb:C9I47_2280"/>
<sequence length="222" mass="24744">MPACLPPPWWLPLLCALLPLVAGHVALWLSVRDGLVPACVPYIDGCVSISRAARHGVGNGLFKALMLPAAGLQALFWWRARRWLQLRGGRDPAEIAWLGIVAGAFLALYTSALGSEGEIYGLLRRYGITVYFGGTFLALMALLRRMSHDREDAPGFAALRRVAVGMLAVGLTSVAVTATLVDPMARERWENRLEWILGLWLTAMFLVFAWQWWRERRHAVPR</sequence>
<feature type="transmembrane region" description="Helical" evidence="1">
    <location>
        <begin position="163"/>
        <end position="181"/>
    </location>
</feature>
<evidence type="ECO:0008006" key="4">
    <source>
        <dbReference type="Google" id="ProtNLM"/>
    </source>
</evidence>
<evidence type="ECO:0000313" key="2">
    <source>
        <dbReference type="EMBL" id="AWV07963.1"/>
    </source>
</evidence>
<evidence type="ECO:0000313" key="3">
    <source>
        <dbReference type="Proteomes" id="UP000249447"/>
    </source>
</evidence>
<accession>A0A2U9T5Z7</accession>
<reference evidence="2 3" key="1">
    <citation type="submission" date="2018-05" db="EMBL/GenBank/DDBJ databases">
        <title>The complete genome of Lysobacter maris HZ9B, a marine bacterium antagonistic against terrestrial plant pathogens.</title>
        <authorList>
            <person name="Zhang X.-Q."/>
        </authorList>
    </citation>
    <scope>NUCLEOTIDE SEQUENCE [LARGE SCALE GENOMIC DNA]</scope>
    <source>
        <strain evidence="2 3">HZ9B</strain>
    </source>
</reference>
<name>A0A2U9T5Z7_9GAMM</name>
<organism evidence="2 3">
    <name type="scientific">Marilutibacter maris</name>
    <dbReference type="NCBI Taxonomy" id="1605891"/>
    <lineage>
        <taxon>Bacteria</taxon>
        <taxon>Pseudomonadati</taxon>
        <taxon>Pseudomonadota</taxon>
        <taxon>Gammaproteobacteria</taxon>
        <taxon>Lysobacterales</taxon>
        <taxon>Lysobacteraceae</taxon>
        <taxon>Marilutibacter</taxon>
    </lineage>
</organism>
<protein>
    <recommendedName>
        <fullName evidence="4">DUF998 domain-containing protein</fullName>
    </recommendedName>
</protein>